<evidence type="ECO:0000313" key="7">
    <source>
        <dbReference type="Proteomes" id="UP000325182"/>
    </source>
</evidence>
<evidence type="ECO:0000256" key="2">
    <source>
        <dbReference type="ARBA" id="ARBA00023002"/>
    </source>
</evidence>
<keyword evidence="3" id="KW-0520">NAD</keyword>
<keyword evidence="2" id="KW-0560">Oxidoreductase</keyword>
<evidence type="ECO:0000313" key="6">
    <source>
        <dbReference type="EMBL" id="TYR99349.1"/>
    </source>
</evidence>
<evidence type="ECO:0000259" key="4">
    <source>
        <dbReference type="Pfam" id="PF00465"/>
    </source>
</evidence>
<dbReference type="InterPro" id="IPR001670">
    <property type="entry name" value="ADH_Fe/GldA"/>
</dbReference>
<evidence type="ECO:0000256" key="3">
    <source>
        <dbReference type="ARBA" id="ARBA00023027"/>
    </source>
</evidence>
<evidence type="ECO:0000256" key="1">
    <source>
        <dbReference type="ARBA" id="ARBA00007358"/>
    </source>
</evidence>
<dbReference type="InterPro" id="IPR039697">
    <property type="entry name" value="Alcohol_dehydrogenase_Fe"/>
</dbReference>
<comment type="similarity">
    <text evidence="1">Belongs to the iron-containing alcohol dehydrogenase family.</text>
</comment>
<dbReference type="PANTHER" id="PTHR11496:SF102">
    <property type="entry name" value="ALCOHOL DEHYDROGENASE 4"/>
    <property type="match status" value="1"/>
</dbReference>
<dbReference type="InterPro" id="IPR018211">
    <property type="entry name" value="ADH_Fe_CS"/>
</dbReference>
<dbReference type="PANTHER" id="PTHR11496">
    <property type="entry name" value="ALCOHOL DEHYDROGENASE"/>
    <property type="match status" value="1"/>
</dbReference>
<dbReference type="GO" id="GO:0046872">
    <property type="term" value="F:metal ion binding"/>
    <property type="evidence" value="ECO:0007669"/>
    <property type="project" value="InterPro"/>
</dbReference>
<dbReference type="AlphaFoldDB" id="A0A5D4MBM1"/>
<dbReference type="RefSeq" id="WP_148953923.1">
    <property type="nucleotide sequence ID" value="NZ_VTEG01000006.1"/>
</dbReference>
<dbReference type="EMBL" id="VTEG01000006">
    <property type="protein sequence ID" value="TYR99349.1"/>
    <property type="molecule type" value="Genomic_DNA"/>
</dbReference>
<dbReference type="Proteomes" id="UP000325182">
    <property type="component" value="Unassembled WGS sequence"/>
</dbReference>
<protein>
    <submittedName>
        <fullName evidence="6">Iron-containing alcohol dehydrogenase</fullName>
    </submittedName>
</protein>
<reference evidence="6 7" key="1">
    <citation type="submission" date="2019-08" db="EMBL/GenBank/DDBJ databases">
        <title>Bacillus genomes from the desert of Cuatro Cienegas, Coahuila.</title>
        <authorList>
            <person name="Olmedo-Alvarez G."/>
        </authorList>
    </citation>
    <scope>NUCLEOTIDE SEQUENCE [LARGE SCALE GENOMIC DNA]</scope>
    <source>
        <strain evidence="6 7">CH128b_4D</strain>
    </source>
</reference>
<dbReference type="PROSITE" id="PS00913">
    <property type="entry name" value="ADH_IRON_1"/>
    <property type="match status" value="1"/>
</dbReference>
<dbReference type="Gene3D" id="1.20.1090.10">
    <property type="entry name" value="Dehydroquinate synthase-like - alpha domain"/>
    <property type="match status" value="1"/>
</dbReference>
<dbReference type="GO" id="GO:0004022">
    <property type="term" value="F:alcohol dehydrogenase (NAD+) activity"/>
    <property type="evidence" value="ECO:0007669"/>
    <property type="project" value="UniProtKB-ARBA"/>
</dbReference>
<proteinExistence type="inferred from homology"/>
<dbReference type="InterPro" id="IPR056798">
    <property type="entry name" value="ADH_Fe_C"/>
</dbReference>
<comment type="caution">
    <text evidence="6">The sequence shown here is derived from an EMBL/GenBank/DDBJ whole genome shotgun (WGS) entry which is preliminary data.</text>
</comment>
<dbReference type="Pfam" id="PF00465">
    <property type="entry name" value="Fe-ADH"/>
    <property type="match status" value="1"/>
</dbReference>
<evidence type="ECO:0000259" key="5">
    <source>
        <dbReference type="Pfam" id="PF25137"/>
    </source>
</evidence>
<sequence>MTKELHMPRSIKAGVNSIQDIGKAAKELYATHVFIVTGSLAAREPYKSEIIHSFATYGVKASFFSQLNGEPTLEDVRKSLKELKNCKADCVVAIGGGSVIDLAKAISFLCINENSSLNSIPDMKRLERLPLIAVPTTAGTGSEATKVTVISDKKMNIKLNPGHYKLIPDVAILDPALTVSMPDSITAYTGMDALAHAMEAYVSTKATPMSNHFALEAIRIIGKWLPEAYRNGDSLEARENMLIASLYAGIAFSNSSTNLAHAAARPLGTRFGIPHGLSVSLLLPFVMEYGLKTSIGLYADIGKALGCPEGLSQKKTAEFALEQVLLFNLQFQIWDDGAKYLHDRLQFPNAVPSLVSDALSGNGIKTNQKIPTGRDIEKIYQNILKKVENHQESISK</sequence>
<accession>A0A5D4MBM1</accession>
<name>A0A5D4MBM1_9BACI</name>
<feature type="domain" description="Fe-containing alcohol dehydrogenase-like C-terminal" evidence="5">
    <location>
        <begin position="186"/>
        <end position="383"/>
    </location>
</feature>
<dbReference type="Pfam" id="PF25137">
    <property type="entry name" value="ADH_Fe_C"/>
    <property type="match status" value="1"/>
</dbReference>
<organism evidence="6 7">
    <name type="scientific">Rossellomorea vietnamensis</name>
    <dbReference type="NCBI Taxonomy" id="218284"/>
    <lineage>
        <taxon>Bacteria</taxon>
        <taxon>Bacillati</taxon>
        <taxon>Bacillota</taxon>
        <taxon>Bacilli</taxon>
        <taxon>Bacillales</taxon>
        <taxon>Bacillaceae</taxon>
        <taxon>Rossellomorea</taxon>
    </lineage>
</organism>
<feature type="domain" description="Alcohol dehydrogenase iron-type/glycerol dehydrogenase GldA" evidence="4">
    <location>
        <begin position="8"/>
        <end position="175"/>
    </location>
</feature>
<dbReference type="FunFam" id="3.40.50.1970:FF:000003">
    <property type="entry name" value="Alcohol dehydrogenase, iron-containing"/>
    <property type="match status" value="1"/>
</dbReference>
<dbReference type="CDD" id="cd08551">
    <property type="entry name" value="Fe-ADH"/>
    <property type="match status" value="1"/>
</dbReference>
<gene>
    <name evidence="6" type="ORF">FZC84_11400</name>
</gene>
<dbReference type="Gene3D" id="3.40.50.1970">
    <property type="match status" value="1"/>
</dbReference>
<dbReference type="SUPFAM" id="SSF56796">
    <property type="entry name" value="Dehydroquinate synthase-like"/>
    <property type="match status" value="1"/>
</dbReference>